<comment type="similarity">
    <text evidence="1">Belongs to the BlaI transcriptional regulatory family.</text>
</comment>
<evidence type="ECO:0000256" key="4">
    <source>
        <dbReference type="ARBA" id="ARBA00023163"/>
    </source>
</evidence>
<evidence type="ECO:0000256" key="2">
    <source>
        <dbReference type="ARBA" id="ARBA00023015"/>
    </source>
</evidence>
<gene>
    <name evidence="5" type="ORF">C5Y83_05355</name>
</gene>
<dbReference type="Gene3D" id="1.10.4040.10">
    <property type="entry name" value="Penicillinase repressor domain"/>
    <property type="match status" value="1"/>
</dbReference>
<sequence>MMQSPEGTLTPAQFEILQLLWDAEAGLSAAEIWEAIRESRDVSRTTISNLVDRLEKRNWLVRSKEEGVFRYVPSVDREATEGKLAAEFVGDFFNGSAANIVLSLLGSNQISSAELKRLKAILDESKSRKK</sequence>
<dbReference type="InterPro" id="IPR036388">
    <property type="entry name" value="WH-like_DNA-bd_sf"/>
</dbReference>
<dbReference type="InterPro" id="IPR005650">
    <property type="entry name" value="BlaI_family"/>
</dbReference>
<dbReference type="Proteomes" id="UP000238322">
    <property type="component" value="Unassembled WGS sequence"/>
</dbReference>
<evidence type="ECO:0000313" key="6">
    <source>
        <dbReference type="Proteomes" id="UP000238322"/>
    </source>
</evidence>
<dbReference type="Pfam" id="PF03965">
    <property type="entry name" value="Penicillinase_R"/>
    <property type="match status" value="1"/>
</dbReference>
<dbReference type="RefSeq" id="WP_105328621.1">
    <property type="nucleotide sequence ID" value="NZ_PUHY01000005.1"/>
</dbReference>
<organism evidence="5 6">
    <name type="scientific">Blastopirellula marina</name>
    <dbReference type="NCBI Taxonomy" id="124"/>
    <lineage>
        <taxon>Bacteria</taxon>
        <taxon>Pseudomonadati</taxon>
        <taxon>Planctomycetota</taxon>
        <taxon>Planctomycetia</taxon>
        <taxon>Pirellulales</taxon>
        <taxon>Pirellulaceae</taxon>
        <taxon>Blastopirellula</taxon>
    </lineage>
</organism>
<keyword evidence="3" id="KW-0238">DNA-binding</keyword>
<dbReference type="OrthoDB" id="281036at2"/>
<evidence type="ECO:0000313" key="5">
    <source>
        <dbReference type="EMBL" id="PQO37371.1"/>
    </source>
</evidence>
<dbReference type="EMBL" id="PUHY01000005">
    <property type="protein sequence ID" value="PQO37371.1"/>
    <property type="molecule type" value="Genomic_DNA"/>
</dbReference>
<dbReference type="AlphaFoldDB" id="A0A2S8FZC9"/>
<protein>
    <submittedName>
        <fullName evidence="5">Uncharacterized protein</fullName>
    </submittedName>
</protein>
<keyword evidence="2" id="KW-0805">Transcription regulation</keyword>
<name>A0A2S8FZC9_9BACT</name>
<evidence type="ECO:0000256" key="1">
    <source>
        <dbReference type="ARBA" id="ARBA00011046"/>
    </source>
</evidence>
<reference evidence="5 6" key="1">
    <citation type="submission" date="2018-02" db="EMBL/GenBank/DDBJ databases">
        <title>Comparative genomes isolates from brazilian mangrove.</title>
        <authorList>
            <person name="Araujo J.E."/>
            <person name="Taketani R.G."/>
            <person name="Silva M.C.P."/>
            <person name="Loureco M.V."/>
            <person name="Andreote F.D."/>
        </authorList>
    </citation>
    <scope>NUCLEOTIDE SEQUENCE [LARGE SCALE GENOMIC DNA]</scope>
    <source>
        <strain evidence="5 6">Hex-1 MGV</strain>
    </source>
</reference>
<dbReference type="PIRSF" id="PIRSF019455">
    <property type="entry name" value="CopR_AtkY"/>
    <property type="match status" value="1"/>
</dbReference>
<comment type="caution">
    <text evidence="5">The sequence shown here is derived from an EMBL/GenBank/DDBJ whole genome shotgun (WGS) entry which is preliminary data.</text>
</comment>
<accession>A0A2S8FZC9</accession>
<dbReference type="Gene3D" id="1.10.10.10">
    <property type="entry name" value="Winged helix-like DNA-binding domain superfamily/Winged helix DNA-binding domain"/>
    <property type="match status" value="1"/>
</dbReference>
<keyword evidence="4" id="KW-0804">Transcription</keyword>
<evidence type="ECO:0000256" key="3">
    <source>
        <dbReference type="ARBA" id="ARBA00023125"/>
    </source>
</evidence>
<dbReference type="GO" id="GO:0003677">
    <property type="term" value="F:DNA binding"/>
    <property type="evidence" value="ECO:0007669"/>
    <property type="project" value="UniProtKB-KW"/>
</dbReference>
<dbReference type="InterPro" id="IPR036390">
    <property type="entry name" value="WH_DNA-bd_sf"/>
</dbReference>
<dbReference type="SUPFAM" id="SSF46785">
    <property type="entry name" value="Winged helix' DNA-binding domain"/>
    <property type="match status" value="1"/>
</dbReference>
<proteinExistence type="inferred from homology"/>
<dbReference type="GO" id="GO:0045892">
    <property type="term" value="P:negative regulation of DNA-templated transcription"/>
    <property type="evidence" value="ECO:0007669"/>
    <property type="project" value="InterPro"/>
</dbReference>